<dbReference type="InterPro" id="IPR019808">
    <property type="entry name" value="Histidine_triad_CS"/>
</dbReference>
<dbReference type="InterPro" id="IPR036265">
    <property type="entry name" value="HIT-like_sf"/>
</dbReference>
<comment type="subcellular location">
    <subcellularLocation>
        <location evidence="2">Cytoplasm</location>
    </subcellularLocation>
    <subcellularLocation>
        <location evidence="1">Nucleus</location>
    </subcellularLocation>
</comment>
<evidence type="ECO:0000313" key="15">
    <source>
        <dbReference type="EMBL" id="KAJ8658282.1"/>
    </source>
</evidence>
<feature type="binding site" evidence="14">
    <location>
        <begin position="225"/>
        <end position="236"/>
    </location>
    <ligand>
        <name>substrate</name>
    </ligand>
</feature>
<feature type="binding site" evidence="14">
    <location>
        <position position="143"/>
    </location>
    <ligand>
        <name>substrate</name>
    </ligand>
</feature>
<dbReference type="PANTHER" id="PTHR12978:SF0">
    <property type="entry name" value="M7GPPPX DIPHOSPHATASE"/>
    <property type="match status" value="1"/>
</dbReference>
<dbReference type="Proteomes" id="UP001234581">
    <property type="component" value="Unassembled WGS sequence"/>
</dbReference>
<keyword evidence="6" id="KW-0963">Cytoplasm</keyword>
<dbReference type="EMBL" id="JARTCD010000025">
    <property type="protein sequence ID" value="KAJ8658282.1"/>
    <property type="molecule type" value="Genomic_DNA"/>
</dbReference>
<dbReference type="AlphaFoldDB" id="A0AAD7Y194"/>
<dbReference type="RefSeq" id="XP_058343195.1">
    <property type="nucleotide sequence ID" value="XM_058486000.1"/>
</dbReference>
<evidence type="ECO:0000256" key="8">
    <source>
        <dbReference type="ARBA" id="ARBA00022801"/>
    </source>
</evidence>
<reference evidence="15 16" key="1">
    <citation type="submission" date="2023-03" db="EMBL/GenBank/DDBJ databases">
        <title>Genome sequence of Lichtheimia ornata CBS 291.66.</title>
        <authorList>
            <person name="Mohabir J.T."/>
            <person name="Shea T.P."/>
            <person name="Kurbessoian T."/>
            <person name="Berby B."/>
            <person name="Fontaine J."/>
            <person name="Livny J."/>
            <person name="Gnirke A."/>
            <person name="Stajich J.E."/>
            <person name="Cuomo C.A."/>
        </authorList>
    </citation>
    <scope>NUCLEOTIDE SEQUENCE [LARGE SCALE GENOMIC DNA]</scope>
    <source>
        <strain evidence="15">CBS 291.66</strain>
    </source>
</reference>
<comment type="caution">
    <text evidence="15">The sequence shown here is derived from an EMBL/GenBank/DDBJ whole genome shotgun (WGS) entry which is preliminary data.</text>
</comment>
<sequence>MTALEVTLRKFKFTRILSHDTRNKLVYVLGNVDDQLAILSFERAQYDDALIPELAKHTCQLQDVIENNIYGWALGNIDIQQPDTRIKIIYPATELHVKKYEQQDRRMIVETPTMYRDITRPYIQSLPSERIQWVTNILNGTSEADRIIYRDNDPQNGFVILPDMKWDGTCESLYWVAIAFRNDITCLRDLTPAHIPLLKSIQKAAYEKVKENTNLDADQLRLFIHYQPSYYHFHVHITAIAFADAPGVVAGQAHLLDNVIDNIEMYPEYYQRATLPFVIGNNHPLYLAHHPQSE</sequence>
<evidence type="ECO:0000256" key="5">
    <source>
        <dbReference type="ARBA" id="ARBA00015636"/>
    </source>
</evidence>
<feature type="active site" description="Nucleophile" evidence="13">
    <location>
        <position position="234"/>
    </location>
</feature>
<keyword evidence="8" id="KW-0378">Hydrolase</keyword>
<dbReference type="GO" id="GO:0140932">
    <property type="term" value="F:5'-(N(7)-methyl 5'-triphosphoguanosine)-[mRNA] diphosphatase activity"/>
    <property type="evidence" value="ECO:0007669"/>
    <property type="project" value="UniProtKB-EC"/>
</dbReference>
<accession>A0AAD7Y194</accession>
<evidence type="ECO:0000256" key="10">
    <source>
        <dbReference type="ARBA" id="ARBA00029885"/>
    </source>
</evidence>
<evidence type="ECO:0000256" key="4">
    <source>
        <dbReference type="ARBA" id="ARBA00012520"/>
    </source>
</evidence>
<dbReference type="EC" id="3.6.1.59" evidence="4"/>
<dbReference type="SUPFAM" id="SSF54197">
    <property type="entry name" value="HIT-like"/>
    <property type="match status" value="1"/>
</dbReference>
<feature type="binding site" evidence="14">
    <location>
        <position position="163"/>
    </location>
    <ligand>
        <name>substrate</name>
    </ligand>
</feature>
<evidence type="ECO:0000256" key="1">
    <source>
        <dbReference type="ARBA" id="ARBA00004123"/>
    </source>
</evidence>
<evidence type="ECO:0000256" key="6">
    <source>
        <dbReference type="ARBA" id="ARBA00022490"/>
    </source>
</evidence>
<gene>
    <name evidence="15" type="ORF">O0I10_005965</name>
</gene>
<dbReference type="PANTHER" id="PTHR12978">
    <property type="entry name" value="HISTIDINE TRIAD HIT PROTEIN MEMBER"/>
    <property type="match status" value="1"/>
</dbReference>
<dbReference type="GeneID" id="83213377"/>
<evidence type="ECO:0000256" key="14">
    <source>
        <dbReference type="PIRSR" id="PIRSR028973-2"/>
    </source>
</evidence>
<dbReference type="Gene3D" id="3.30.428.10">
    <property type="entry name" value="HIT-like"/>
    <property type="match status" value="1"/>
</dbReference>
<dbReference type="PIRSF" id="PIRSF028973">
    <property type="entry name" value="Scavenger_mRNA_decap_enz"/>
    <property type="match status" value="1"/>
</dbReference>
<organism evidence="15 16">
    <name type="scientific">Lichtheimia ornata</name>
    <dbReference type="NCBI Taxonomy" id="688661"/>
    <lineage>
        <taxon>Eukaryota</taxon>
        <taxon>Fungi</taxon>
        <taxon>Fungi incertae sedis</taxon>
        <taxon>Mucoromycota</taxon>
        <taxon>Mucoromycotina</taxon>
        <taxon>Mucoromycetes</taxon>
        <taxon>Mucorales</taxon>
        <taxon>Lichtheimiaceae</taxon>
        <taxon>Lichtheimia</taxon>
    </lineage>
</organism>
<dbReference type="SUPFAM" id="SSF102860">
    <property type="entry name" value="mRNA decapping enzyme DcpS N-terminal domain"/>
    <property type="match status" value="1"/>
</dbReference>
<dbReference type="Pfam" id="PF11969">
    <property type="entry name" value="DcpS_C"/>
    <property type="match status" value="1"/>
</dbReference>
<feature type="binding site" evidence="14">
    <location>
        <position position="133"/>
    </location>
    <ligand>
        <name>substrate</name>
    </ligand>
</feature>
<evidence type="ECO:0000256" key="11">
    <source>
        <dbReference type="ARBA" id="ARBA00030609"/>
    </source>
</evidence>
<name>A0AAD7Y194_9FUNG</name>
<keyword evidence="16" id="KW-1185">Reference proteome</keyword>
<keyword evidence="7" id="KW-0597">Phosphoprotein</keyword>
<dbReference type="PROSITE" id="PS00892">
    <property type="entry name" value="HIT_1"/>
    <property type="match status" value="1"/>
</dbReference>
<dbReference type="GO" id="GO:0000340">
    <property type="term" value="F:RNA 7-methylguanosine cap binding"/>
    <property type="evidence" value="ECO:0007669"/>
    <property type="project" value="TreeGrafter"/>
</dbReference>
<evidence type="ECO:0000256" key="12">
    <source>
        <dbReference type="ARBA" id="ARBA00048222"/>
    </source>
</evidence>
<comment type="catalytic activity">
    <reaction evidence="12">
        <text>a 5'-end (N(7)-methyl 5'-triphosphoguanosine)-ribonucleoside in mRNA + H2O = N(7)-methyl-GMP + a 5'-end diphospho-ribonucleoside in mRNA + 2 H(+)</text>
        <dbReference type="Rhea" id="RHEA:65388"/>
        <dbReference type="Rhea" id="RHEA-COMP:17165"/>
        <dbReference type="Rhea" id="RHEA-COMP:17167"/>
        <dbReference type="ChEBI" id="CHEBI:15377"/>
        <dbReference type="ChEBI" id="CHEBI:15378"/>
        <dbReference type="ChEBI" id="CHEBI:58285"/>
        <dbReference type="ChEBI" id="CHEBI:156461"/>
        <dbReference type="ChEBI" id="CHEBI:167616"/>
        <dbReference type="EC" id="3.6.1.59"/>
    </reaction>
</comment>
<dbReference type="FunFam" id="3.30.428.10:FF:000006">
    <property type="entry name" value="m7GpppX diphosphatase"/>
    <property type="match status" value="1"/>
</dbReference>
<dbReference type="GO" id="GO:0005634">
    <property type="term" value="C:nucleus"/>
    <property type="evidence" value="ECO:0007669"/>
    <property type="project" value="UniProtKB-SubCell"/>
</dbReference>
<evidence type="ECO:0000256" key="2">
    <source>
        <dbReference type="ARBA" id="ARBA00004496"/>
    </source>
</evidence>
<evidence type="ECO:0000256" key="3">
    <source>
        <dbReference type="ARBA" id="ARBA00010208"/>
    </source>
</evidence>
<feature type="binding site" evidence="14">
    <location>
        <position position="165"/>
    </location>
    <ligand>
        <name>substrate</name>
    </ligand>
</feature>
<evidence type="ECO:0000256" key="7">
    <source>
        <dbReference type="ARBA" id="ARBA00022553"/>
    </source>
</evidence>
<dbReference type="Gene3D" id="3.30.200.40">
    <property type="entry name" value="Scavenger mRNA decapping enzyme, N-terminal domain"/>
    <property type="match status" value="1"/>
</dbReference>
<evidence type="ECO:0000256" key="13">
    <source>
        <dbReference type="PIRSR" id="PIRSR028973-1"/>
    </source>
</evidence>
<dbReference type="InterPro" id="IPR011145">
    <property type="entry name" value="Scavenger_mRNA_decap_enz_N"/>
</dbReference>
<dbReference type="InterPro" id="IPR008594">
    <property type="entry name" value="DcpS/DCS2"/>
</dbReference>
<keyword evidence="9" id="KW-0539">Nucleus</keyword>
<comment type="similarity">
    <text evidence="3">Belongs to the HIT family.</text>
</comment>
<dbReference type="GO" id="GO:0000290">
    <property type="term" value="P:deadenylation-dependent decapping of nuclear-transcribed mRNA"/>
    <property type="evidence" value="ECO:0007669"/>
    <property type="project" value="InterPro"/>
</dbReference>
<dbReference type="Pfam" id="PF05652">
    <property type="entry name" value="DcpS"/>
    <property type="match status" value="1"/>
</dbReference>
<evidence type="ECO:0000256" key="9">
    <source>
        <dbReference type="ARBA" id="ARBA00023242"/>
    </source>
</evidence>
<evidence type="ECO:0000313" key="16">
    <source>
        <dbReference type="Proteomes" id="UP001234581"/>
    </source>
</evidence>
<dbReference type="GO" id="GO:0000932">
    <property type="term" value="C:P-body"/>
    <property type="evidence" value="ECO:0007669"/>
    <property type="project" value="TreeGrafter"/>
</dbReference>
<protein>
    <recommendedName>
        <fullName evidence="5">m7GpppX diphosphatase</fullName>
        <ecNumber evidence="4">3.6.1.59</ecNumber>
    </recommendedName>
    <alternativeName>
        <fullName evidence="11">Decapping scavenger enzyme</fullName>
    </alternativeName>
    <alternativeName>
        <fullName evidence="10">Scavenger mRNA-decapping enzyme DcpS</fullName>
    </alternativeName>
</protein>
<proteinExistence type="inferred from homology"/>